<dbReference type="Gene3D" id="3.30.420.240">
    <property type="match status" value="1"/>
</dbReference>
<gene>
    <name evidence="1" type="ORF">FHU10_1248</name>
</gene>
<dbReference type="OrthoDB" id="5827905at2"/>
<proteinExistence type="predicted"/>
<reference evidence="1" key="2">
    <citation type="submission" date="2019-08" db="EMBL/GenBank/DDBJ databases">
        <title>Investigation of anaerobic lignin degradation for improved lignocellulosic biofuels.</title>
        <authorList>
            <person name="Deangelis K.PhD."/>
        </authorList>
    </citation>
    <scope>NUCLEOTIDE SEQUENCE [LARGE SCALE GENOMIC DNA]</scope>
    <source>
        <strain evidence="1">128R</strain>
    </source>
</reference>
<protein>
    <submittedName>
        <fullName evidence="1">Phage FluMu gp28-like protein</fullName>
    </submittedName>
</protein>
<organism evidence="1">
    <name type="scientific">Serratia fonticola</name>
    <dbReference type="NCBI Taxonomy" id="47917"/>
    <lineage>
        <taxon>Bacteria</taxon>
        <taxon>Pseudomonadati</taxon>
        <taxon>Pseudomonadota</taxon>
        <taxon>Gammaproteobacteria</taxon>
        <taxon>Enterobacterales</taxon>
        <taxon>Yersiniaceae</taxon>
        <taxon>Serratia</taxon>
    </lineage>
</organism>
<accession>A0A542BJF0</accession>
<comment type="caution">
    <text evidence="1">The sequence shown here is derived from an EMBL/GenBank/DDBJ whole genome shotgun (WGS) entry which is preliminary data.</text>
</comment>
<name>A0A542BJF0_SERFO</name>
<dbReference type="AlphaFoldDB" id="A0A542BJF0"/>
<dbReference type="EMBL" id="VISQ01000001">
    <property type="protein sequence ID" value="TVZ68792.1"/>
    <property type="molecule type" value="Genomic_DNA"/>
</dbReference>
<evidence type="ECO:0000313" key="1">
    <source>
        <dbReference type="EMBL" id="TVZ68792.1"/>
    </source>
</evidence>
<dbReference type="InterPro" id="IPR027417">
    <property type="entry name" value="P-loop_NTPase"/>
</dbReference>
<dbReference type="PIRSF" id="PIRSF007056">
    <property type="entry name" value="UCP007056"/>
    <property type="match status" value="1"/>
</dbReference>
<dbReference type="InterPro" id="IPR012036">
    <property type="entry name" value="Phage_Mu_Gp28"/>
</dbReference>
<reference evidence="1" key="1">
    <citation type="submission" date="2019-06" db="EMBL/GenBank/DDBJ databases">
        <authorList>
            <person name="Deangelis K."/>
            <person name="Huntemann M."/>
            <person name="Clum A."/>
            <person name="Pillay M."/>
            <person name="Palaniappan K."/>
            <person name="Varghese N."/>
            <person name="Mikhailova N."/>
            <person name="Stamatis D."/>
            <person name="Reddy T."/>
            <person name="Daum C."/>
            <person name="Shapiro N."/>
            <person name="Ivanova N."/>
            <person name="Kyrpides N."/>
            <person name="Woyke T."/>
        </authorList>
    </citation>
    <scope>NUCLEOTIDE SEQUENCE [LARGE SCALE GENOMIC DNA]</scope>
    <source>
        <strain evidence="1">128R</strain>
    </source>
</reference>
<dbReference type="Gene3D" id="3.40.50.300">
    <property type="entry name" value="P-loop containing nucleotide triphosphate hydrolases"/>
    <property type="match status" value="1"/>
</dbReference>
<sequence length="558" mass="62051">MKSLASTVRNVEWDELPTRARDIPFAFNPFAEGVLMAHQVECLKFDVSILAIPKGRRTGITFAWGLNSTLIAGAQKVAGGDNVFYIGDTKEKGLEFIGYVGKFARVIARQQSQDISNIEEFLFEDQDDKGNTRQITAYRVRFASGFQVTALSSRPANIRGLQGVVIIDEAAFHQDVQGVLDAATALLIWGGRIVVISSENGKNNPFHQFCNDIEAGRYGDDAAVLRITFDDAVANGLYERVCAMSGEEITVEGKKAWYNRIRNAYGPRKAAMREELDAIPRDGNGVCIPGVWIERAMPEERPIIRLTLDDDFINMGEGERESWGNAWIEKYLAPVMVTLDPTLRHVFGMDFARHRHFSVIWPIAITQNLRRVVPFAIELNNVPSGLQQQILFWFIDHLPRQSGGAMDATGPGMVLAEYTADRYGRPRIAEISLNRAWYGVWMPKFTGLFEDNMIDLPRDENIAQDLRMVETIDGIPMVAKLEKKDLKDAELVRHGDSAIAGCLGNYASLNLATEIEFQSTGPRDIFRVLSGYGSSSAGEFTDTGFGTVRGSNDFGGFI</sequence>